<dbReference type="STRING" id="213810.RUM_16970"/>
<dbReference type="EMBL" id="FP929052">
    <property type="protein sequence ID" value="CBL17772.1"/>
    <property type="molecule type" value="Genomic_DNA"/>
</dbReference>
<reference evidence="1" key="2">
    <citation type="submission" date="2010-03" db="EMBL/GenBank/DDBJ databases">
        <authorList>
            <person name="Pajon A."/>
        </authorList>
    </citation>
    <scope>NUCLEOTIDE SEQUENCE</scope>
    <source>
        <strain evidence="1">Type strain: 18P13</strain>
    </source>
</reference>
<sequence length="99" mass="11152">MANVPQITSLPTAIRLYYERIELNNPQIRELFGNIGSARIASLKKAALNQMAEDGCSCWSAYGVNTQCAYKAWGLEIKDLEHRYEKLKKSGLLKEEQGC</sequence>
<evidence type="ECO:0000313" key="2">
    <source>
        <dbReference type="Proteomes" id="UP000007054"/>
    </source>
</evidence>
<dbReference type="RefSeq" id="WP_015558678.1">
    <property type="nucleotide sequence ID" value="NC_021039.1"/>
</dbReference>
<accession>D4LDS7</accession>
<dbReference type="KEGG" id="rch:RUM_16970"/>
<dbReference type="PATRIC" id="fig|213810.4.peg.1592"/>
<proteinExistence type="predicted"/>
<dbReference type="HOGENOM" id="CLU_2318411_0_0_9"/>
<evidence type="ECO:0000313" key="1">
    <source>
        <dbReference type="EMBL" id="CBL17772.1"/>
    </source>
</evidence>
<dbReference type="AlphaFoldDB" id="D4LDS7"/>
<reference evidence="1" key="1">
    <citation type="submission" date="2010-03" db="EMBL/GenBank/DDBJ databases">
        <title>The genome sequence of Ruminococcus sp. 18P13.</title>
        <authorList>
            <consortium name="metaHIT consortium -- http://www.metahit.eu/"/>
            <person name="Pajon A."/>
            <person name="Turner K."/>
            <person name="Parkhill J."/>
            <person name="Bernalier A."/>
        </authorList>
    </citation>
    <scope>NUCLEOTIDE SEQUENCE [LARGE SCALE GENOMIC DNA]</scope>
    <source>
        <strain evidence="1">Type strain: 18P13</strain>
    </source>
</reference>
<gene>
    <name evidence="1" type="ordered locus">RUM_16970</name>
</gene>
<organism evidence="1 2">
    <name type="scientific">Ruminococcus champanellensis (strain DSM 18848 / JCM 17042 / KCTC 15320 / 18P13)</name>
    <dbReference type="NCBI Taxonomy" id="213810"/>
    <lineage>
        <taxon>Bacteria</taxon>
        <taxon>Bacillati</taxon>
        <taxon>Bacillota</taxon>
        <taxon>Clostridia</taxon>
        <taxon>Eubacteriales</taxon>
        <taxon>Oscillospiraceae</taxon>
        <taxon>Ruminococcus</taxon>
    </lineage>
</organism>
<dbReference type="GeneID" id="83156403"/>
<dbReference type="Proteomes" id="UP000007054">
    <property type="component" value="Chromosome"/>
</dbReference>
<name>D4LDS7_RUMC1</name>
<dbReference type="BioCyc" id="RCHA213810:RUM_RS08255-MONOMER"/>
<protein>
    <submittedName>
        <fullName evidence="1">Uncharacterized protein</fullName>
    </submittedName>
</protein>
<keyword evidence="2" id="KW-1185">Reference proteome</keyword>